<organism evidence="1 2">
    <name type="scientific">Salmonirosea aquatica</name>
    <dbReference type="NCBI Taxonomy" id="2654236"/>
    <lineage>
        <taxon>Bacteria</taxon>
        <taxon>Pseudomonadati</taxon>
        <taxon>Bacteroidota</taxon>
        <taxon>Cytophagia</taxon>
        <taxon>Cytophagales</taxon>
        <taxon>Spirosomataceae</taxon>
        <taxon>Salmonirosea</taxon>
    </lineage>
</organism>
<keyword evidence="2" id="KW-1185">Reference proteome</keyword>
<accession>A0A7C9BB58</accession>
<reference evidence="1 2" key="1">
    <citation type="submission" date="2019-10" db="EMBL/GenBank/DDBJ databases">
        <title>Draft Genome Sequence of Cytophagaceae sp. SJW1-29.</title>
        <authorList>
            <person name="Choi A."/>
        </authorList>
    </citation>
    <scope>NUCLEOTIDE SEQUENCE [LARGE SCALE GENOMIC DNA]</scope>
    <source>
        <strain evidence="1 2">SJW1-29</strain>
    </source>
</reference>
<dbReference type="Proteomes" id="UP000479293">
    <property type="component" value="Unassembled WGS sequence"/>
</dbReference>
<dbReference type="RefSeq" id="WP_152758188.1">
    <property type="nucleotide sequence ID" value="NZ_WHLY01000002.1"/>
</dbReference>
<comment type="caution">
    <text evidence="1">The sequence shown here is derived from an EMBL/GenBank/DDBJ whole genome shotgun (WGS) entry which is preliminary data.</text>
</comment>
<gene>
    <name evidence="1" type="ORF">GBK04_07240</name>
</gene>
<name>A0A7C9BB58_9BACT</name>
<evidence type="ECO:0000313" key="1">
    <source>
        <dbReference type="EMBL" id="MPR33156.1"/>
    </source>
</evidence>
<sequence>MKLVISVLMAVVGLFTYLVNKPGPAFEIETNNGGSFEVEEVRWGDKLEKYSANIMAPVCEEGICYNVNVIFNWNLIGEFIDYQTQPYDPLTKLDHKPFTLADYAKLQSILTNHDLIFTGLPAHELVVKADETVDGYSGATIEAIKDEVIDGALFTCYTLWHIANGAVVDSIRQHTQRQLDKAMIAKIIGYNTASANYYLIDHLSEAQFEQNLPEIIELVRTGKGYFPKNAVEKIPEKLFARKEMQDFLIQNYDSLSYYTQVAALNKLQKVPLQKGLSDKLLTQISDRNSIQNQKIIALIIKNDDRDTIKKMIGDLIEKKIKLSAANYQLLQNYKVPGIEALEKI</sequence>
<dbReference type="EMBL" id="WHLY01000002">
    <property type="protein sequence ID" value="MPR33156.1"/>
    <property type="molecule type" value="Genomic_DNA"/>
</dbReference>
<proteinExistence type="predicted"/>
<evidence type="ECO:0000313" key="2">
    <source>
        <dbReference type="Proteomes" id="UP000479293"/>
    </source>
</evidence>
<protein>
    <submittedName>
        <fullName evidence="1">Uncharacterized protein</fullName>
    </submittedName>
</protein>
<dbReference type="AlphaFoldDB" id="A0A7C9BB58"/>